<keyword evidence="3" id="KW-1185">Reference proteome</keyword>
<evidence type="ECO:0000313" key="2">
    <source>
        <dbReference type="EMBL" id="MED6219727.1"/>
    </source>
</evidence>
<dbReference type="Proteomes" id="UP001341840">
    <property type="component" value="Unassembled WGS sequence"/>
</dbReference>
<comment type="caution">
    <text evidence="2">The sequence shown here is derived from an EMBL/GenBank/DDBJ whole genome shotgun (WGS) entry which is preliminary data.</text>
</comment>
<organism evidence="2 3">
    <name type="scientific">Stylosanthes scabra</name>
    <dbReference type="NCBI Taxonomy" id="79078"/>
    <lineage>
        <taxon>Eukaryota</taxon>
        <taxon>Viridiplantae</taxon>
        <taxon>Streptophyta</taxon>
        <taxon>Embryophyta</taxon>
        <taxon>Tracheophyta</taxon>
        <taxon>Spermatophyta</taxon>
        <taxon>Magnoliopsida</taxon>
        <taxon>eudicotyledons</taxon>
        <taxon>Gunneridae</taxon>
        <taxon>Pentapetalae</taxon>
        <taxon>rosids</taxon>
        <taxon>fabids</taxon>
        <taxon>Fabales</taxon>
        <taxon>Fabaceae</taxon>
        <taxon>Papilionoideae</taxon>
        <taxon>50 kb inversion clade</taxon>
        <taxon>dalbergioids sensu lato</taxon>
        <taxon>Dalbergieae</taxon>
        <taxon>Pterocarpus clade</taxon>
        <taxon>Stylosanthes</taxon>
    </lineage>
</organism>
<dbReference type="PANTHER" id="PTHR31099">
    <property type="entry name" value="OS06G0165300 PROTEIN"/>
    <property type="match status" value="1"/>
</dbReference>
<dbReference type="EMBL" id="JASCZI010272059">
    <property type="protein sequence ID" value="MED6219727.1"/>
    <property type="molecule type" value="Genomic_DNA"/>
</dbReference>
<proteinExistence type="predicted"/>
<gene>
    <name evidence="2" type="ORF">PIB30_038464</name>
</gene>
<accession>A0ABU6ZC40</accession>
<dbReference type="Pfam" id="PF04195">
    <property type="entry name" value="Transposase_28"/>
    <property type="match status" value="1"/>
</dbReference>
<sequence>MARGDVNVMPPNVPGDLDWVEDVVLASKSMMDEELIQNFRETLPLCSEESVECKYELVPPNSEERVCYYNMCFPEERHFLYMYECLFHKLGVRIPFSSFEQDVLYDCRVASTQLHPNMWVFMKAFQSVCWHLQLDLSLKVFIYFFYLTKPFSRKKVQWTSFRSREGRRIFTLYEESFHDFKNYYFKVRLVEGSPPFFENERGNVEEEEQTVSEEDCNHGAEDGAIAETGRRTFAAFEDGEAIEKKSSAATVTNGDLRARQLKWFISLTPPPLLAAVFPWNRGGDEKNGAALIGSGARRLTSTTAGNCWGRGGDEALALDKVVAKRRGGAGAPWYGGNDSSEVAHFFFLQVQLRN</sequence>
<dbReference type="InterPro" id="IPR007321">
    <property type="entry name" value="Transposase_28"/>
</dbReference>
<name>A0ABU6ZC40_9FABA</name>
<evidence type="ECO:0000313" key="3">
    <source>
        <dbReference type="Proteomes" id="UP001341840"/>
    </source>
</evidence>
<feature type="domain" description="Transposase (putative) gypsy type" evidence="1">
    <location>
        <begin position="89"/>
        <end position="147"/>
    </location>
</feature>
<dbReference type="PANTHER" id="PTHR31099:SF49">
    <property type="entry name" value="MYOSIN HEAVY CHAIN-LIKE PROTEIN"/>
    <property type="match status" value="1"/>
</dbReference>
<protein>
    <recommendedName>
        <fullName evidence="1">Transposase (putative) gypsy type domain-containing protein</fullName>
    </recommendedName>
</protein>
<reference evidence="2 3" key="1">
    <citation type="journal article" date="2023" name="Plants (Basel)">
        <title>Bridging the Gap: Combining Genomics and Transcriptomics Approaches to Understand Stylosanthes scabra, an Orphan Legume from the Brazilian Caatinga.</title>
        <authorList>
            <person name="Ferreira-Neto J.R.C."/>
            <person name="da Silva M.D."/>
            <person name="Binneck E."/>
            <person name="de Melo N.F."/>
            <person name="da Silva R.H."/>
            <person name="de Melo A.L.T.M."/>
            <person name="Pandolfi V."/>
            <person name="Bustamante F.O."/>
            <person name="Brasileiro-Vidal A.C."/>
            <person name="Benko-Iseppon A.M."/>
        </authorList>
    </citation>
    <scope>NUCLEOTIDE SEQUENCE [LARGE SCALE GENOMIC DNA]</scope>
    <source>
        <tissue evidence="2">Leaves</tissue>
    </source>
</reference>
<evidence type="ECO:0000259" key="1">
    <source>
        <dbReference type="Pfam" id="PF04195"/>
    </source>
</evidence>